<evidence type="ECO:0000313" key="14">
    <source>
        <dbReference type="Proteomes" id="UP000226437"/>
    </source>
</evidence>
<dbReference type="RefSeq" id="WP_099106881.1">
    <property type="nucleotide sequence ID" value="NZ_JAATJF010000002.1"/>
</dbReference>
<gene>
    <name evidence="13" type="ORF">CGL56_12370</name>
</gene>
<feature type="signal peptide" evidence="10">
    <location>
        <begin position="1"/>
        <end position="19"/>
    </location>
</feature>
<keyword evidence="5 9" id="KW-0798">TonB box</keyword>
<dbReference type="InterPro" id="IPR036942">
    <property type="entry name" value="Beta-barrel_TonB_sf"/>
</dbReference>
<accession>A0A2G0CDD8</accession>
<keyword evidence="2 8" id="KW-0813">Transport</keyword>
<protein>
    <submittedName>
        <fullName evidence="13">SusC/RagA family TonB-linked outer membrane protein</fullName>
    </submittedName>
</protein>
<dbReference type="InterPro" id="IPR039426">
    <property type="entry name" value="TonB-dep_rcpt-like"/>
</dbReference>
<proteinExistence type="inferred from homology"/>
<keyword evidence="7 8" id="KW-0998">Cell outer membrane</keyword>
<evidence type="ECO:0000259" key="11">
    <source>
        <dbReference type="Pfam" id="PF00593"/>
    </source>
</evidence>
<evidence type="ECO:0000313" key="13">
    <source>
        <dbReference type="EMBL" id="PHK97982.1"/>
    </source>
</evidence>
<comment type="subcellular location">
    <subcellularLocation>
        <location evidence="1 8">Cell outer membrane</location>
        <topology evidence="1 8">Multi-pass membrane protein</topology>
    </subcellularLocation>
</comment>
<dbReference type="InterPro" id="IPR037066">
    <property type="entry name" value="Plug_dom_sf"/>
</dbReference>
<keyword evidence="10" id="KW-0732">Signal</keyword>
<keyword evidence="4 8" id="KW-0812">Transmembrane</keyword>
<dbReference type="OrthoDB" id="9768177at2"/>
<evidence type="ECO:0000256" key="8">
    <source>
        <dbReference type="PROSITE-ProRule" id="PRU01360"/>
    </source>
</evidence>
<evidence type="ECO:0000256" key="5">
    <source>
        <dbReference type="ARBA" id="ARBA00023077"/>
    </source>
</evidence>
<dbReference type="Pfam" id="PF07715">
    <property type="entry name" value="Plug"/>
    <property type="match status" value="1"/>
</dbReference>
<keyword evidence="14" id="KW-1185">Reference proteome</keyword>
<dbReference type="InterPro" id="IPR023997">
    <property type="entry name" value="TonB-dep_OMP_SusC/RagA_CS"/>
</dbReference>
<dbReference type="GO" id="GO:0009279">
    <property type="term" value="C:cell outer membrane"/>
    <property type="evidence" value="ECO:0007669"/>
    <property type="project" value="UniProtKB-SubCell"/>
</dbReference>
<evidence type="ECO:0000256" key="10">
    <source>
        <dbReference type="SAM" id="SignalP"/>
    </source>
</evidence>
<evidence type="ECO:0000256" key="4">
    <source>
        <dbReference type="ARBA" id="ARBA00022692"/>
    </source>
</evidence>
<organism evidence="13 14">
    <name type="scientific">Neolewinella marina</name>
    <dbReference type="NCBI Taxonomy" id="438751"/>
    <lineage>
        <taxon>Bacteria</taxon>
        <taxon>Pseudomonadati</taxon>
        <taxon>Bacteroidota</taxon>
        <taxon>Saprospiria</taxon>
        <taxon>Saprospirales</taxon>
        <taxon>Lewinellaceae</taxon>
        <taxon>Neolewinella</taxon>
    </lineage>
</organism>
<dbReference type="InterPro" id="IPR023996">
    <property type="entry name" value="TonB-dep_OMP_SusC/RagA"/>
</dbReference>
<evidence type="ECO:0000256" key="7">
    <source>
        <dbReference type="ARBA" id="ARBA00023237"/>
    </source>
</evidence>
<dbReference type="InterPro" id="IPR008969">
    <property type="entry name" value="CarboxyPept-like_regulatory"/>
</dbReference>
<dbReference type="InterPro" id="IPR000531">
    <property type="entry name" value="Beta-barrel_TonB"/>
</dbReference>
<dbReference type="Proteomes" id="UP000226437">
    <property type="component" value="Unassembled WGS sequence"/>
</dbReference>
<dbReference type="PROSITE" id="PS52016">
    <property type="entry name" value="TONB_DEPENDENT_REC_3"/>
    <property type="match status" value="1"/>
</dbReference>
<sequence>MLKLKFLTALVCAAACVYGQQTISGVVEDTDNFPLTGVYVTVSPGGDGTVTGLDGEFSVNATSGDTLVFSFLGFSTQRIPVGNQTRIDVTMSENAQLIDEVVVVGYGVTKKRDLVSSVSQIKGDILENQPVSRLDQALQGRATGVAITSNNGAPGNGTTIRIRGTNSVNGNNNPLFVIDGFIAGSDFDLNTLNVNDIASIEVLKDATALAIYGTRGASGVVLVTTKTGAGLQTERPVVSVNQYYTSQHVTNQVELLTGEEYANYVNEAAQFVPGPDGFGATDPTLPLIFDDPASAPSTDWLGLVTQPGQIVNTDLSIRGNTGKTNYYVSMNRFDQDGVIKSSGFQRYSLRTNLDFSIGEKFTTGVRVNLSRTNRDNNKINYSDIVGHVLPTREVYDENGEYTAVNPVSASLQRNPVADQELRVDGRYDNDLLANAYLQVEPLEGLLLKTSLGAEISSYKRNFYLPGALPERLIDNRGGYASINTVQSNDLLNENTATYSFDVGNHGFNLLGGFSLQRNESEGFNASAERFPNDVVQFNNLSFGSDPATYQLSSGYSRRTFVSYFARLNYSFSSKYLISLTGRRDGSSVFEPGNKYAFFPSVGAAWNVHNEDFLSESNLVSRLKIRGSFGEVGEQGVPIYNSIARFNNVNAYFNETLVNGVLIGSLPSRNLTWETTRQFDLGFELGLWEDRVFVEADYYNKTTEDLLLNRDLPGTAGGSQLQNVGSIRNRGVELAVRSFNVSNRNFSWETQLSLSANRNEVLDLGGDEFINLRQPTNQGGAGIRLIPGQPAPVYVGAVYLGTYKDAETIAADGFEGRAFIGGPRYLDQDGNGVINDLDYVVIGNPQPDFYGGIRNTFQFNDLTLDVFFQGSYGNDGYNGVAQTGLFGRGDQTLLPAVVNRWREGVNEDSDIPRAGTSTSLFNPNNTLGIEDASFLRLKTVSLTYDLPVADMGIGSVVRDLKVYVTGNNLFLITNWSFGDPEVSNYGSGLEQGVSTGEYPYARSFTVGLNTSF</sequence>
<evidence type="ECO:0000256" key="3">
    <source>
        <dbReference type="ARBA" id="ARBA00022452"/>
    </source>
</evidence>
<feature type="domain" description="TonB-dependent receptor plug" evidence="12">
    <location>
        <begin position="110"/>
        <end position="220"/>
    </location>
</feature>
<name>A0A2G0CDD8_9BACT</name>
<keyword evidence="6 8" id="KW-0472">Membrane</keyword>
<evidence type="ECO:0000259" key="12">
    <source>
        <dbReference type="Pfam" id="PF07715"/>
    </source>
</evidence>
<dbReference type="Pfam" id="PF00593">
    <property type="entry name" value="TonB_dep_Rec_b-barrel"/>
    <property type="match status" value="1"/>
</dbReference>
<dbReference type="NCBIfam" id="TIGR04057">
    <property type="entry name" value="SusC_RagA_signa"/>
    <property type="match status" value="1"/>
</dbReference>
<feature type="domain" description="TonB-dependent receptor-like beta-barrel" evidence="11">
    <location>
        <begin position="409"/>
        <end position="803"/>
    </location>
</feature>
<evidence type="ECO:0000256" key="6">
    <source>
        <dbReference type="ARBA" id="ARBA00023136"/>
    </source>
</evidence>
<dbReference type="SUPFAM" id="SSF56935">
    <property type="entry name" value="Porins"/>
    <property type="match status" value="1"/>
</dbReference>
<feature type="chain" id="PRO_5013739991" evidence="10">
    <location>
        <begin position="20"/>
        <end position="1011"/>
    </location>
</feature>
<comment type="caution">
    <text evidence="13">The sequence shown here is derived from an EMBL/GenBank/DDBJ whole genome shotgun (WGS) entry which is preliminary data.</text>
</comment>
<dbReference type="SUPFAM" id="SSF49464">
    <property type="entry name" value="Carboxypeptidase regulatory domain-like"/>
    <property type="match status" value="1"/>
</dbReference>
<dbReference type="InterPro" id="IPR012910">
    <property type="entry name" value="Plug_dom"/>
</dbReference>
<dbReference type="EMBL" id="PDLO01000005">
    <property type="protein sequence ID" value="PHK97982.1"/>
    <property type="molecule type" value="Genomic_DNA"/>
</dbReference>
<evidence type="ECO:0000256" key="9">
    <source>
        <dbReference type="RuleBase" id="RU003357"/>
    </source>
</evidence>
<dbReference type="Gene3D" id="2.40.170.20">
    <property type="entry name" value="TonB-dependent receptor, beta-barrel domain"/>
    <property type="match status" value="1"/>
</dbReference>
<dbReference type="NCBIfam" id="TIGR04056">
    <property type="entry name" value="OMP_RagA_SusC"/>
    <property type="match status" value="1"/>
</dbReference>
<comment type="similarity">
    <text evidence="8 9">Belongs to the TonB-dependent receptor family.</text>
</comment>
<dbReference type="AlphaFoldDB" id="A0A2G0CDD8"/>
<evidence type="ECO:0000256" key="2">
    <source>
        <dbReference type="ARBA" id="ARBA00022448"/>
    </source>
</evidence>
<reference evidence="13 14" key="1">
    <citation type="submission" date="2017-10" db="EMBL/GenBank/DDBJ databases">
        <title>The draft genome sequence of Lewinella marina KCTC 32374.</title>
        <authorList>
            <person name="Wang K."/>
        </authorList>
    </citation>
    <scope>NUCLEOTIDE SEQUENCE [LARGE SCALE GENOMIC DNA]</scope>
    <source>
        <strain evidence="13 14">MKG-38</strain>
    </source>
</reference>
<dbReference type="Gene3D" id="2.170.130.10">
    <property type="entry name" value="TonB-dependent receptor, plug domain"/>
    <property type="match status" value="1"/>
</dbReference>
<dbReference type="Pfam" id="PF13715">
    <property type="entry name" value="CarbopepD_reg_2"/>
    <property type="match status" value="1"/>
</dbReference>
<evidence type="ECO:0000256" key="1">
    <source>
        <dbReference type="ARBA" id="ARBA00004571"/>
    </source>
</evidence>
<keyword evidence="3 8" id="KW-1134">Transmembrane beta strand</keyword>